<gene>
    <name evidence="2" type="ORF">FSCOSCO3_A033060</name>
</gene>
<protein>
    <submittedName>
        <fullName evidence="2">Uncharacterized protein LOC115580317</fullName>
    </submittedName>
</protein>
<reference evidence="2 3" key="1">
    <citation type="submission" date="2024-01" db="EMBL/GenBank/DDBJ databases">
        <authorList>
            <person name="Alioto T."/>
            <person name="Alioto T."/>
            <person name="Gomez Garrido J."/>
        </authorList>
    </citation>
    <scope>NUCLEOTIDE SEQUENCE [LARGE SCALE GENOMIC DNA]</scope>
</reference>
<feature type="region of interest" description="Disordered" evidence="1">
    <location>
        <begin position="121"/>
        <end position="199"/>
    </location>
</feature>
<evidence type="ECO:0000313" key="2">
    <source>
        <dbReference type="EMBL" id="CAK6959231.1"/>
    </source>
</evidence>
<accession>A0AAV1NI22</accession>
<comment type="caution">
    <text evidence="2">The sequence shown here is derived from an EMBL/GenBank/DDBJ whole genome shotgun (WGS) entry which is preliminary data.</text>
</comment>
<evidence type="ECO:0000256" key="1">
    <source>
        <dbReference type="SAM" id="MobiDB-lite"/>
    </source>
</evidence>
<sequence length="199" mass="22487">MAYVPSSEDVRPRRRVRQPGWMEEYEGYALPQVASYTGHASAAREETNWSRERKGLAEMTPLTQLPTDYMVTPPSHIGTAPPVYVSTPQLYHGPPAMMDVLQRVQEDNRRLQPMVRDMKRQMDRSNAAPPSLQSALPHYPQDSHPQPAVRDSWPMPPLPSPSQAAPPHLPRVLHRLPVVQETTPDDDWPLPPPTSNITQ</sequence>
<keyword evidence="3" id="KW-1185">Reference proteome</keyword>
<organism evidence="2 3">
    <name type="scientific">Scomber scombrus</name>
    <name type="common">Atlantic mackerel</name>
    <name type="synonym">Scomber vernalis</name>
    <dbReference type="NCBI Taxonomy" id="13677"/>
    <lineage>
        <taxon>Eukaryota</taxon>
        <taxon>Metazoa</taxon>
        <taxon>Chordata</taxon>
        <taxon>Craniata</taxon>
        <taxon>Vertebrata</taxon>
        <taxon>Euteleostomi</taxon>
        <taxon>Actinopterygii</taxon>
        <taxon>Neopterygii</taxon>
        <taxon>Teleostei</taxon>
        <taxon>Neoteleostei</taxon>
        <taxon>Acanthomorphata</taxon>
        <taxon>Pelagiaria</taxon>
        <taxon>Scombriformes</taxon>
        <taxon>Scombridae</taxon>
        <taxon>Scomber</taxon>
    </lineage>
</organism>
<dbReference type="AlphaFoldDB" id="A0AAV1NI22"/>
<feature type="compositionally biased region" description="Pro residues" evidence="1">
    <location>
        <begin position="189"/>
        <end position="199"/>
    </location>
</feature>
<dbReference type="Proteomes" id="UP001314229">
    <property type="component" value="Unassembled WGS sequence"/>
</dbReference>
<dbReference type="EMBL" id="CAWUFR010000038">
    <property type="protein sequence ID" value="CAK6959231.1"/>
    <property type="molecule type" value="Genomic_DNA"/>
</dbReference>
<evidence type="ECO:0000313" key="3">
    <source>
        <dbReference type="Proteomes" id="UP001314229"/>
    </source>
</evidence>
<name>A0AAV1NI22_SCOSC</name>
<proteinExistence type="predicted"/>